<reference evidence="5" key="1">
    <citation type="submission" date="2011-01" db="EMBL/GenBank/DDBJ databases">
        <title>Complete sequence of chromosome of Mesorhizobium ciceri bv. biserrulae WSM1271.</title>
        <authorList>
            <person name="Lucas S."/>
            <person name="Copeland A."/>
            <person name="Lapidus A."/>
            <person name="Cheng J.-F."/>
            <person name="Goodwin L."/>
            <person name="Pitluck S."/>
            <person name="Teshima H."/>
            <person name="Detter J.C."/>
            <person name="Han C."/>
            <person name="Tapia R."/>
            <person name="Land M."/>
            <person name="Hauser L."/>
            <person name="Kyrpides N."/>
            <person name="Ivanova N."/>
            <person name="Nandasena K."/>
            <person name="Reeve W.G."/>
            <person name="Howieson J.G."/>
            <person name="O'Hara G."/>
            <person name="Tiwari R.P."/>
            <person name="Woyke T."/>
        </authorList>
    </citation>
    <scope>NUCLEOTIDE SEQUENCE [LARGE SCALE GENOMIC DNA]</scope>
    <source>
        <strain evidence="5">HAMBI 2942 / LMG 23838 / WSM1271</strain>
    </source>
</reference>
<feature type="domain" description="Acyltransferase 3" evidence="2">
    <location>
        <begin position="6"/>
        <end position="327"/>
    </location>
</feature>
<evidence type="ECO:0000313" key="5">
    <source>
        <dbReference type="Proteomes" id="UP000007471"/>
    </source>
</evidence>
<dbReference type="Proteomes" id="UP000007471">
    <property type="component" value="Chromosome"/>
</dbReference>
<dbReference type="RefSeq" id="WP_013533482.1">
    <property type="nucleotide sequence ID" value="NC_014923.1"/>
</dbReference>
<dbReference type="GeneID" id="90993057"/>
<proteinExistence type="predicted"/>
<dbReference type="eggNOG" id="COG1835">
    <property type="taxonomic scope" value="Bacteria"/>
</dbReference>
<evidence type="ECO:0000256" key="1">
    <source>
        <dbReference type="SAM" id="Phobius"/>
    </source>
</evidence>
<dbReference type="SUPFAM" id="SSF52266">
    <property type="entry name" value="SGNH hydrolase"/>
    <property type="match status" value="1"/>
</dbReference>
<dbReference type="HOGENOM" id="CLU_005679_10_4_5"/>
<gene>
    <name evidence="4" type="ordered locus">Mesci_5808</name>
</gene>
<accession>E8TIM8</accession>
<feature type="transmembrane region" description="Helical" evidence="1">
    <location>
        <begin position="276"/>
        <end position="294"/>
    </location>
</feature>
<dbReference type="AlphaFoldDB" id="E8TIM8"/>
<protein>
    <submittedName>
        <fullName evidence="4">Acyltransferase 3</fullName>
    </submittedName>
</protein>
<dbReference type="GO" id="GO:0016020">
    <property type="term" value="C:membrane"/>
    <property type="evidence" value="ECO:0007669"/>
    <property type="project" value="TreeGrafter"/>
</dbReference>
<feature type="domain" description="SGNH" evidence="3">
    <location>
        <begin position="403"/>
        <end position="638"/>
    </location>
</feature>
<dbReference type="InterPro" id="IPR043968">
    <property type="entry name" value="SGNH"/>
</dbReference>
<feature type="transmembrane region" description="Helical" evidence="1">
    <location>
        <begin position="219"/>
        <end position="238"/>
    </location>
</feature>
<dbReference type="Pfam" id="PF01757">
    <property type="entry name" value="Acyl_transf_3"/>
    <property type="match status" value="1"/>
</dbReference>
<dbReference type="InterPro" id="IPR050879">
    <property type="entry name" value="Acyltransferase_3"/>
</dbReference>
<dbReference type="KEGG" id="mci:Mesci_5808"/>
<keyword evidence="1" id="KW-1133">Transmembrane helix</keyword>
<organism evidence="4 5">
    <name type="scientific">Mesorhizobium ciceri biovar biserrulae (strain HAMBI 2942 / LMG 23838 / WSM1271)</name>
    <dbReference type="NCBI Taxonomy" id="765698"/>
    <lineage>
        <taxon>Bacteria</taxon>
        <taxon>Pseudomonadati</taxon>
        <taxon>Pseudomonadota</taxon>
        <taxon>Alphaproteobacteria</taxon>
        <taxon>Hyphomicrobiales</taxon>
        <taxon>Phyllobacteriaceae</taxon>
        <taxon>Mesorhizobium</taxon>
    </lineage>
</organism>
<feature type="transmembrane region" description="Helical" evidence="1">
    <location>
        <begin position="7"/>
        <end position="25"/>
    </location>
</feature>
<evidence type="ECO:0000313" key="4">
    <source>
        <dbReference type="EMBL" id="ADV14833.1"/>
    </source>
</evidence>
<dbReference type="GO" id="GO:0016747">
    <property type="term" value="F:acyltransferase activity, transferring groups other than amino-acyl groups"/>
    <property type="evidence" value="ECO:0007669"/>
    <property type="project" value="InterPro"/>
</dbReference>
<dbReference type="GO" id="GO:0009103">
    <property type="term" value="P:lipopolysaccharide biosynthetic process"/>
    <property type="evidence" value="ECO:0007669"/>
    <property type="project" value="TreeGrafter"/>
</dbReference>
<keyword evidence="4" id="KW-0012">Acyltransferase</keyword>
<keyword evidence="4" id="KW-0808">Transferase</keyword>
<keyword evidence="1" id="KW-0472">Membrane</keyword>
<feature type="transmembrane region" description="Helical" evidence="1">
    <location>
        <begin position="161"/>
        <end position="181"/>
    </location>
</feature>
<name>E8TIM8_MESCW</name>
<dbReference type="InterPro" id="IPR002656">
    <property type="entry name" value="Acyl_transf_3_dom"/>
</dbReference>
<dbReference type="EMBL" id="CP002447">
    <property type="protein sequence ID" value="ADV14833.1"/>
    <property type="molecule type" value="Genomic_DNA"/>
</dbReference>
<feature type="transmembrane region" description="Helical" evidence="1">
    <location>
        <begin position="314"/>
        <end position="332"/>
    </location>
</feature>
<dbReference type="PANTHER" id="PTHR23028:SF53">
    <property type="entry name" value="ACYL_TRANSF_3 DOMAIN-CONTAINING PROTEIN"/>
    <property type="match status" value="1"/>
</dbReference>
<feature type="transmembrane region" description="Helical" evidence="1">
    <location>
        <begin position="97"/>
        <end position="117"/>
    </location>
</feature>
<dbReference type="PATRIC" id="fig|765698.3.peg.6311"/>
<feature type="transmembrane region" description="Helical" evidence="1">
    <location>
        <begin position="244"/>
        <end position="264"/>
    </location>
</feature>
<dbReference type="Pfam" id="PF19040">
    <property type="entry name" value="SGNH"/>
    <property type="match status" value="1"/>
</dbReference>
<dbReference type="OrthoDB" id="9796461at2"/>
<evidence type="ECO:0000259" key="3">
    <source>
        <dbReference type="Pfam" id="PF19040"/>
    </source>
</evidence>
<feature type="transmembrane region" description="Helical" evidence="1">
    <location>
        <begin position="31"/>
        <end position="51"/>
    </location>
</feature>
<dbReference type="STRING" id="765698.Mesci_5808"/>
<evidence type="ECO:0000259" key="2">
    <source>
        <dbReference type="Pfam" id="PF01757"/>
    </source>
</evidence>
<feature type="transmembrane region" description="Helical" evidence="1">
    <location>
        <begin position="72"/>
        <end position="91"/>
    </location>
</feature>
<dbReference type="PANTHER" id="PTHR23028">
    <property type="entry name" value="ACETYLTRANSFERASE"/>
    <property type="match status" value="1"/>
</dbReference>
<sequence>MKYRADISGLRAVAVVPVVLYHAGFSAVSGGFVGVDIFFVVSGFLITSDIIERTDRGEFSLLDFYHRRVRRIFPALFAMLASCFAMGWFVLPPGEFIGFGNSAIAAAISASNFFFYVNTNYFTEAATSLPLLHTWSLAVEEQFYLLWPLAVVLMMRWLRPWASMIVAALGIISITAAQHWLQSDPAFVFYMLPTRAWELLAGGLIALPVAKAMKPNQTIAELLAASGLTLITASIFLLNQDTPFPGLYALAPCIGAALIIAAGFHRDTMVSRGLSIKPAAFVGLTSYSLYLWHWPLLVFAGIYRNRELFVSERVAVLTAAVLASALSWRFVERPFRRRATGWKWMVPTAGATAAVCCLSLVIINSSGFPSRGPDGGPSVQALRAERAKFESSSCLRRGGLIPKTGECLLGSGNVAPRIVLWGDSQAAHLASALDEAARTTGVRVRQITKAGCAPFPDMTMLPASPLRADCPAFNASALQSVLADGNVTLVILAGRWNTYSGRGGSFLSKDGSWPSQEASKANFTSAIKETAAALATRGIKTAVVGPAPEPPTDVLTCLIRADFMNGDAPCSTMRAERSWQNNQILADLLPRSVQFVPIVPALCGQDKCPLKSGEDIYYLDAIHLSRESQHMLAPIFAKLISSSAMNSAKAGFPGQ</sequence>
<keyword evidence="1" id="KW-0812">Transmembrane</keyword>